<keyword evidence="2" id="KW-1185">Reference proteome</keyword>
<name>A0A7N0T6Z7_KALFE</name>
<organism evidence="1 2">
    <name type="scientific">Kalanchoe fedtschenkoi</name>
    <name type="common">Lavender scallops</name>
    <name type="synonym">South American air plant</name>
    <dbReference type="NCBI Taxonomy" id="63787"/>
    <lineage>
        <taxon>Eukaryota</taxon>
        <taxon>Viridiplantae</taxon>
        <taxon>Streptophyta</taxon>
        <taxon>Embryophyta</taxon>
        <taxon>Tracheophyta</taxon>
        <taxon>Spermatophyta</taxon>
        <taxon>Magnoliopsida</taxon>
        <taxon>eudicotyledons</taxon>
        <taxon>Gunneridae</taxon>
        <taxon>Pentapetalae</taxon>
        <taxon>Saxifragales</taxon>
        <taxon>Crassulaceae</taxon>
        <taxon>Kalanchoe</taxon>
    </lineage>
</organism>
<dbReference type="Gene3D" id="3.40.50.300">
    <property type="entry name" value="P-loop containing nucleotide triphosphate hydrolases"/>
    <property type="match status" value="1"/>
</dbReference>
<reference evidence="1" key="1">
    <citation type="submission" date="2021-01" db="UniProtKB">
        <authorList>
            <consortium name="EnsemblPlants"/>
        </authorList>
    </citation>
    <scope>IDENTIFICATION</scope>
</reference>
<dbReference type="Proteomes" id="UP000594263">
    <property type="component" value="Unplaced"/>
</dbReference>
<evidence type="ECO:0000313" key="2">
    <source>
        <dbReference type="Proteomes" id="UP000594263"/>
    </source>
</evidence>
<dbReference type="Gramene" id="Kaladp0024s0634.1.v1.1">
    <property type="protein sequence ID" value="Kaladp0024s0634.1.v1.1.CDS.1"/>
    <property type="gene ID" value="Kaladp0024s0634.v1.1"/>
</dbReference>
<sequence>MASTAYPEEPTADKFSSLPIMHLKQKIVEKIMENRVTLIVGETGCGTDPLTFLISVFSMLITLTLFF</sequence>
<evidence type="ECO:0000313" key="1">
    <source>
        <dbReference type="EnsemblPlants" id="Kaladp0024s0634.1.v1.1.CDS.1"/>
    </source>
</evidence>
<dbReference type="EnsemblPlants" id="Kaladp0024s0634.1.v1.1">
    <property type="protein sequence ID" value="Kaladp0024s0634.1.v1.1.CDS.1"/>
    <property type="gene ID" value="Kaladp0024s0634.v1.1"/>
</dbReference>
<dbReference type="AlphaFoldDB" id="A0A7N0T6Z7"/>
<dbReference type="InterPro" id="IPR027417">
    <property type="entry name" value="P-loop_NTPase"/>
</dbReference>
<accession>A0A7N0T6Z7</accession>
<proteinExistence type="predicted"/>
<protein>
    <submittedName>
        <fullName evidence="1">Uncharacterized protein</fullName>
    </submittedName>
</protein>